<dbReference type="Gene3D" id="3.10.450.240">
    <property type="match status" value="1"/>
</dbReference>
<name>A0A0F7SIW1_PHARH</name>
<keyword evidence="1" id="KW-0175">Coiled coil</keyword>
<sequence>MSFPSSLRSALSSRAPFSHLSPIFLASHRLYATVPSSPKSTTTKGIINQAAAERVESARLKAEELRAQAAKLADDVDIALQTKEGRRRLNEMPIVISVYDNPVPYRSKNKDDTLIEYIQHRFGAFYQSRDAMTEYFKTPKWSKAELMYRLGFGEGVERRSSLLKELEGRFEAFKKAEVIGDRRTVETVSCPPIRQSVMTKLNSPTRNSRLRQATWTKTRSVSKPKLISFFRMPIHPKLVMWQALVRFHTEQTIQIPATKPTEQEIVKTQTLVEDVLFERRDWLEPKPDWRIRDFVPTHGIKEDYTKELPIERFQ</sequence>
<reference evidence="2" key="1">
    <citation type="submission" date="2014-08" db="EMBL/GenBank/DDBJ databases">
        <authorList>
            <person name="Sharma Rahul"/>
            <person name="Thines Marco"/>
        </authorList>
    </citation>
    <scope>NUCLEOTIDE SEQUENCE</scope>
</reference>
<evidence type="ECO:0000313" key="2">
    <source>
        <dbReference type="EMBL" id="CDZ96912.1"/>
    </source>
</evidence>
<accession>A0A0F7SIW1</accession>
<feature type="coiled-coil region" evidence="1">
    <location>
        <begin position="48"/>
        <end position="82"/>
    </location>
</feature>
<dbReference type="AlphaFoldDB" id="A0A0F7SIW1"/>
<proteinExistence type="predicted"/>
<organism evidence="2">
    <name type="scientific">Phaffia rhodozyma</name>
    <name type="common">Yeast</name>
    <name type="synonym">Xanthophyllomyces dendrorhous</name>
    <dbReference type="NCBI Taxonomy" id="264483"/>
    <lineage>
        <taxon>Eukaryota</taxon>
        <taxon>Fungi</taxon>
        <taxon>Dikarya</taxon>
        <taxon>Basidiomycota</taxon>
        <taxon>Agaricomycotina</taxon>
        <taxon>Tremellomycetes</taxon>
        <taxon>Cystofilobasidiales</taxon>
        <taxon>Mrakiaceae</taxon>
        <taxon>Phaffia</taxon>
    </lineage>
</organism>
<dbReference type="EMBL" id="LN483167">
    <property type="protein sequence ID" value="CDZ96912.1"/>
    <property type="molecule type" value="Genomic_DNA"/>
</dbReference>
<protein>
    <submittedName>
        <fullName evidence="2">Uncharacterized protein</fullName>
    </submittedName>
</protein>
<evidence type="ECO:0000256" key="1">
    <source>
        <dbReference type="SAM" id="Coils"/>
    </source>
</evidence>